<dbReference type="Pfam" id="PF01364">
    <property type="entry name" value="Peptidase_C25"/>
    <property type="match status" value="1"/>
</dbReference>
<evidence type="ECO:0000256" key="1">
    <source>
        <dbReference type="ARBA" id="ARBA00022729"/>
    </source>
</evidence>
<gene>
    <name evidence="3" type="ORF">BLX24_06525</name>
</gene>
<keyword evidence="4" id="KW-1185">Reference proteome</keyword>
<dbReference type="GO" id="GO:0006508">
    <property type="term" value="P:proteolysis"/>
    <property type="evidence" value="ECO:0007669"/>
    <property type="project" value="InterPro"/>
</dbReference>
<accession>A0A1S2VQ12</accession>
<dbReference type="InterPro" id="IPR001769">
    <property type="entry name" value="Gingipain"/>
</dbReference>
<reference evidence="3 4" key="1">
    <citation type="submission" date="2016-10" db="EMBL/GenBank/DDBJ databases">
        <title>Arsenicibacter rosenii gen. nov., sp. nov., an efficient arsenic-methylating bacterium isolated from an arsenic-contaminated paddy soil.</title>
        <authorList>
            <person name="Huang K."/>
        </authorList>
    </citation>
    <scope>NUCLEOTIDE SEQUENCE [LARGE SCALE GENOMIC DNA]</scope>
    <source>
        <strain evidence="3 4">SM-1</strain>
    </source>
</reference>
<dbReference type="Proteomes" id="UP000181790">
    <property type="component" value="Unassembled WGS sequence"/>
</dbReference>
<dbReference type="GO" id="GO:0008234">
    <property type="term" value="F:cysteine-type peptidase activity"/>
    <property type="evidence" value="ECO:0007669"/>
    <property type="project" value="InterPro"/>
</dbReference>
<dbReference type="RefSeq" id="WP_071502265.1">
    <property type="nucleotide sequence ID" value="NZ_MORL01000002.1"/>
</dbReference>
<dbReference type="NCBIfam" id="NF033707">
    <property type="entry name" value="T9SS_sortase"/>
    <property type="match status" value="1"/>
</dbReference>
<dbReference type="Gene3D" id="3.40.50.1460">
    <property type="match status" value="1"/>
</dbReference>
<dbReference type="InterPro" id="IPR029030">
    <property type="entry name" value="Caspase-like_dom_sf"/>
</dbReference>
<dbReference type="CDD" id="cd02258">
    <property type="entry name" value="Peptidase_C25_N"/>
    <property type="match status" value="1"/>
</dbReference>
<comment type="caution">
    <text evidence="3">The sequence shown here is derived from an EMBL/GenBank/DDBJ whole genome shotgun (WGS) entry which is preliminary data.</text>
</comment>
<dbReference type="AlphaFoldDB" id="A0A1S2VQ12"/>
<name>A0A1S2VQ12_9BACT</name>
<protein>
    <recommendedName>
        <fullName evidence="2">Gingipain domain-containing protein</fullName>
    </recommendedName>
</protein>
<proteinExistence type="predicted"/>
<evidence type="ECO:0000313" key="3">
    <source>
        <dbReference type="EMBL" id="OIN60470.1"/>
    </source>
</evidence>
<dbReference type="Gene3D" id="3.40.50.10390">
    <property type="entry name" value="Gingipain r, domain 1"/>
    <property type="match status" value="1"/>
</dbReference>
<dbReference type="SUPFAM" id="SSF52129">
    <property type="entry name" value="Caspase-like"/>
    <property type="match status" value="1"/>
</dbReference>
<evidence type="ECO:0000259" key="2">
    <source>
        <dbReference type="Pfam" id="PF01364"/>
    </source>
</evidence>
<evidence type="ECO:0000313" key="4">
    <source>
        <dbReference type="Proteomes" id="UP000181790"/>
    </source>
</evidence>
<feature type="domain" description="Gingipain" evidence="2">
    <location>
        <begin position="395"/>
        <end position="766"/>
    </location>
</feature>
<dbReference type="InterPro" id="IPR029031">
    <property type="entry name" value="Gingipain_N_sf"/>
</dbReference>
<keyword evidence="1" id="KW-0732">Signal</keyword>
<organism evidence="3 4">
    <name type="scientific">Arsenicibacter rosenii</name>
    <dbReference type="NCBI Taxonomy" id="1750698"/>
    <lineage>
        <taxon>Bacteria</taxon>
        <taxon>Pseudomonadati</taxon>
        <taxon>Bacteroidota</taxon>
        <taxon>Cytophagia</taxon>
        <taxon>Cytophagales</taxon>
        <taxon>Spirosomataceae</taxon>
        <taxon>Arsenicibacter</taxon>
    </lineage>
</organism>
<sequence>MPWWKNVNRWGLLTGLLLLWSGLMQAQTVLKSGDWIKIGVTTTGVYRLTTDMLTKASPALATADPRRLRLYGNGGAVLPQANAAKRAVDLTENAIVVTGEEDGKLDAGDAILFFGQGPHVIRFDSTASRLTHQINPYSDTTFYFLTVGDAAGLRIQTKPSAPLSGTVIAAFDDYQFHEQELTSIAKTGREWLGEYLGVNTTLSLSFSVPGLVPSTPLLITSSVVANAIVPTSFTWQINGQQIGRQSVNALSGYKYDYQGLENRQTFTTSTSLTTGSLPFVLTFDKNGQTGSQGYLNFVAVQYRRDLRWYDQPVIARLPAGRYSSKQATAAAKLWDISDPLKPAAQAVTMTGGEATWAAATGGTYLLFTESQAIAPVSLKPILNQQVRGQATPDLLIITAPGWKTEADRLAAFRRSNSGMDVLVLTTQQVFNEFGSGQADPTAIRDAVRYFYRQQTGKLKFLLLVGNATYDYRNIMGMQTAVQQWNTVPVYESRESFHPVDGFSSDDYFGFMKETDGEWAETEAGDQLLDIGVGRLPVRSLDDARMVVDKLIRYDSDKTLAGEWQSRLTLVADDGDLNIHQSDADLFARYIETQTPAYRPERLLLDAFPQEVTASGQKAPLMNKAIDEAVSDGRLIINYTGHGGESGWAEEQILTLQDIFSWRNRRLPLFVTGTCEFGRYDDPNVRSGAELALTSRLGGAIALLTTTRPVAANTNFLLNQAFYQSVFAPVNGQMPRLGDVLRLTKNKSLSGSRNRNFSLLGDPSMRLAYPKAQVAVTKINSRSVTAGKADTLRALQTVSVEGQIQDPQSGSLLTDFSGILKMSVYDKAVSQTTKGTESSPMTYKVFNSLIYAGQVTVKQGRFAIQFTVPKDIDYQFGPGRLVAYAIRSDSLMDAAGSLSQLIIGGSTTVETTDRQPPTVQLALENAVLTETPVRVAGPDVTLRAQLADNVGINLARTGLGHELTARLNDTTQVILNDYYVATTSDGTTGEVKYTFRNLPAGTYSLRVKAWDVNNNSGEGTLTFRVSDKPGLAVTSLMAYPNPVVQQATIQMKHNRPGDALDWTVQILDVSGRLLTAQTGGCTDCSATVSVTEWAGQAANGVLLPNGLYIYRLQVRSVGDGTEAKGAGRVFLSR</sequence>
<dbReference type="EMBL" id="MORL01000002">
    <property type="protein sequence ID" value="OIN60470.1"/>
    <property type="molecule type" value="Genomic_DNA"/>
</dbReference>
<dbReference type="Gene3D" id="2.60.40.4070">
    <property type="match status" value="1"/>
</dbReference>